<dbReference type="SUPFAM" id="SSF56176">
    <property type="entry name" value="FAD-binding/transporter-associated domain-like"/>
    <property type="match status" value="1"/>
</dbReference>
<dbReference type="InterPro" id="IPR044751">
    <property type="entry name" value="Ion_transp-like_CBS"/>
</dbReference>
<dbReference type="CDD" id="cd04590">
    <property type="entry name" value="CBS_pair_CorC_HlyC_assoc"/>
    <property type="match status" value="1"/>
</dbReference>
<accession>A0A2S5KLZ6</accession>
<dbReference type="Pfam" id="PF00571">
    <property type="entry name" value="CBS"/>
    <property type="match status" value="2"/>
</dbReference>
<comment type="subcellular location">
    <subcellularLocation>
        <location evidence="1">Cell membrane</location>
        <topology evidence="1">Multi-pass membrane protein</topology>
    </subcellularLocation>
</comment>
<dbReference type="GO" id="GO:0005886">
    <property type="term" value="C:plasma membrane"/>
    <property type="evidence" value="ECO:0007669"/>
    <property type="project" value="UniProtKB-SubCell"/>
</dbReference>
<dbReference type="FunFam" id="3.30.465.10:FF:000010">
    <property type="entry name" value="DUF21 domain-containing protein"/>
    <property type="match status" value="1"/>
</dbReference>
<keyword evidence="3" id="KW-1003">Cell membrane</keyword>
<organism evidence="14 15">
    <name type="scientific">Proteobacteria bacterium 228</name>
    <dbReference type="NCBI Taxonomy" id="2083153"/>
    <lineage>
        <taxon>Bacteria</taxon>
        <taxon>Pseudomonadati</taxon>
        <taxon>Pseudomonadota</taxon>
    </lineage>
</organism>
<dbReference type="OrthoDB" id="9797674at2"/>
<feature type="transmembrane region" description="Helical" evidence="11">
    <location>
        <begin position="62"/>
        <end position="80"/>
    </location>
</feature>
<comment type="caution">
    <text evidence="14">The sequence shown here is derived from an EMBL/GenBank/DDBJ whole genome shotgun (WGS) entry which is preliminary data.</text>
</comment>
<feature type="transmembrane region" description="Helical" evidence="11">
    <location>
        <begin position="92"/>
        <end position="112"/>
    </location>
</feature>
<feature type="transmembrane region" description="Helical" evidence="11">
    <location>
        <begin position="6"/>
        <end position="25"/>
    </location>
</feature>
<evidence type="ECO:0000256" key="8">
    <source>
        <dbReference type="ARBA" id="ARBA00023136"/>
    </source>
</evidence>
<feature type="domain" description="CBS" evidence="12">
    <location>
        <begin position="208"/>
        <end position="267"/>
    </location>
</feature>
<protein>
    <submittedName>
        <fullName evidence="14">Magnesium/cobalt efflux protein</fullName>
    </submittedName>
</protein>
<evidence type="ECO:0000256" key="1">
    <source>
        <dbReference type="ARBA" id="ARBA00004651"/>
    </source>
</evidence>
<dbReference type="InterPro" id="IPR002550">
    <property type="entry name" value="CNNM"/>
</dbReference>
<evidence type="ECO:0000256" key="7">
    <source>
        <dbReference type="ARBA" id="ARBA00023122"/>
    </source>
</evidence>
<gene>
    <name evidence="14" type="ORF">C4K68_18370</name>
</gene>
<keyword evidence="7 9" id="KW-0129">CBS domain</keyword>
<dbReference type="EMBL" id="PRLP01000065">
    <property type="protein sequence ID" value="PPC75857.1"/>
    <property type="molecule type" value="Genomic_DNA"/>
</dbReference>
<dbReference type="SMART" id="SM01091">
    <property type="entry name" value="CorC_HlyC"/>
    <property type="match status" value="1"/>
</dbReference>
<dbReference type="InterPro" id="IPR036318">
    <property type="entry name" value="FAD-bd_PCMH-like_sf"/>
</dbReference>
<feature type="domain" description="CNNM transmembrane" evidence="13">
    <location>
        <begin position="2"/>
        <end position="192"/>
    </location>
</feature>
<dbReference type="PROSITE" id="PS51371">
    <property type="entry name" value="CBS"/>
    <property type="match status" value="2"/>
</dbReference>
<evidence type="ECO:0000256" key="9">
    <source>
        <dbReference type="PROSITE-ProRule" id="PRU00703"/>
    </source>
</evidence>
<comment type="similarity">
    <text evidence="2">Belongs to the UPF0053 family.</text>
</comment>
<keyword evidence="6 10" id="KW-1133">Transmembrane helix</keyword>
<dbReference type="Pfam" id="PF01595">
    <property type="entry name" value="CNNM"/>
    <property type="match status" value="1"/>
</dbReference>
<feature type="domain" description="CBS" evidence="12">
    <location>
        <begin position="273"/>
        <end position="331"/>
    </location>
</feature>
<dbReference type="PANTHER" id="PTHR22777:SF32">
    <property type="entry name" value="UPF0053 INNER MEMBRANE PROTEIN YFJD"/>
    <property type="match status" value="1"/>
</dbReference>
<dbReference type="GO" id="GO:0050660">
    <property type="term" value="F:flavin adenine dinucleotide binding"/>
    <property type="evidence" value="ECO:0007669"/>
    <property type="project" value="InterPro"/>
</dbReference>
<keyword evidence="5" id="KW-0677">Repeat</keyword>
<feature type="transmembrane region" description="Helical" evidence="11">
    <location>
        <begin position="124"/>
        <end position="146"/>
    </location>
</feature>
<keyword evidence="8 10" id="KW-0472">Membrane</keyword>
<evidence type="ECO:0000256" key="6">
    <source>
        <dbReference type="ARBA" id="ARBA00022989"/>
    </source>
</evidence>
<dbReference type="Pfam" id="PF03471">
    <property type="entry name" value="CorC_HlyC"/>
    <property type="match status" value="1"/>
</dbReference>
<dbReference type="PANTHER" id="PTHR22777">
    <property type="entry name" value="HEMOLYSIN-RELATED"/>
    <property type="match status" value="1"/>
</dbReference>
<evidence type="ECO:0000256" key="11">
    <source>
        <dbReference type="SAM" id="Phobius"/>
    </source>
</evidence>
<dbReference type="InterPro" id="IPR005170">
    <property type="entry name" value="Transptr-assoc_dom"/>
</dbReference>
<dbReference type="PROSITE" id="PS51846">
    <property type="entry name" value="CNNM"/>
    <property type="match status" value="1"/>
</dbReference>
<dbReference type="AlphaFoldDB" id="A0A2S5KLZ6"/>
<dbReference type="Proteomes" id="UP000238196">
    <property type="component" value="Unassembled WGS sequence"/>
</dbReference>
<evidence type="ECO:0000256" key="4">
    <source>
        <dbReference type="ARBA" id="ARBA00022692"/>
    </source>
</evidence>
<dbReference type="InterPro" id="IPR000644">
    <property type="entry name" value="CBS_dom"/>
</dbReference>
<dbReference type="InterPro" id="IPR046342">
    <property type="entry name" value="CBS_dom_sf"/>
</dbReference>
<evidence type="ECO:0000259" key="12">
    <source>
        <dbReference type="PROSITE" id="PS51371"/>
    </source>
</evidence>
<dbReference type="NCBIfam" id="NF008604">
    <property type="entry name" value="PRK11573.1"/>
    <property type="match status" value="1"/>
</dbReference>
<dbReference type="Gene3D" id="3.30.465.10">
    <property type="match status" value="1"/>
</dbReference>
<proteinExistence type="inferred from homology"/>
<dbReference type="SUPFAM" id="SSF54631">
    <property type="entry name" value="CBS-domain pair"/>
    <property type="match status" value="1"/>
</dbReference>
<evidence type="ECO:0000256" key="5">
    <source>
        <dbReference type="ARBA" id="ARBA00022737"/>
    </source>
</evidence>
<dbReference type="Gene3D" id="3.10.580.10">
    <property type="entry name" value="CBS-domain"/>
    <property type="match status" value="1"/>
</dbReference>
<evidence type="ECO:0000313" key="15">
    <source>
        <dbReference type="Proteomes" id="UP000238196"/>
    </source>
</evidence>
<name>A0A2S5KLZ6_9PROT</name>
<evidence type="ECO:0000256" key="2">
    <source>
        <dbReference type="ARBA" id="ARBA00006337"/>
    </source>
</evidence>
<evidence type="ECO:0000259" key="13">
    <source>
        <dbReference type="PROSITE" id="PS51846"/>
    </source>
</evidence>
<dbReference type="InterPro" id="IPR016169">
    <property type="entry name" value="FAD-bd_PCMH_sub2"/>
</dbReference>
<keyword evidence="4 10" id="KW-0812">Transmembrane</keyword>
<sequence length="420" mass="46760">MNDIPIVALVIILVILTFLSAFFSSSETGMMSLNRYRLRHLVKSKHRGATRASKLLERPERLIGVILIGNNFVNTLLAMLSGAIAKQIWGDAGLAIATVILTIVIIIFGEVTPKTYAALHPERIAFPATVILTPLLTLLSPFVWAVNQITSGIMRLFRLPANTGAGHHLSTEELRTIVHEAGALMPRRNQNMLLSILDLERVSVNDVMIPANDIEGIDLDDDLETILEQIARSRYTRLPLYQGEINNVVGVLHMRSVAKLIKSDEPVTKELIAEQAFEPYFIPENTPLHTQLLNFQKENKRLGLVVDEYGDIIGAITLEDILEEIVGELSTKEDVEDQDIVHQDDGSIIIDGTSNIRDINKALHWELPTEGPKTINGLIVETLEAIPQANTCVQIGDYRFETLQIKDNLIKSVRAYSTEE</sequence>
<evidence type="ECO:0000313" key="14">
    <source>
        <dbReference type="EMBL" id="PPC75857.1"/>
    </source>
</evidence>
<reference evidence="14 15" key="1">
    <citation type="submission" date="2018-02" db="EMBL/GenBank/DDBJ databases">
        <title>novel marine gammaproteobacteria from coastal saline agro ecosystem.</title>
        <authorList>
            <person name="Krishnan R."/>
            <person name="Ramesh Kumar N."/>
        </authorList>
    </citation>
    <scope>NUCLEOTIDE SEQUENCE [LARGE SCALE GENOMIC DNA]</scope>
    <source>
        <strain evidence="14 15">228</strain>
    </source>
</reference>
<evidence type="ECO:0000256" key="3">
    <source>
        <dbReference type="ARBA" id="ARBA00022475"/>
    </source>
</evidence>
<evidence type="ECO:0000256" key="10">
    <source>
        <dbReference type="PROSITE-ProRule" id="PRU01193"/>
    </source>
</evidence>